<comment type="subcellular location">
    <subcellularLocation>
        <location evidence="1">Nucleus</location>
    </subcellularLocation>
</comment>
<dbReference type="InterPro" id="IPR007309">
    <property type="entry name" value="TFIIIC_Bblock-bd"/>
</dbReference>
<feature type="domain" description="Transcription factor tau subunit sfc3/Tfc3 C-terminal" evidence="8">
    <location>
        <begin position="1934"/>
        <end position="2366"/>
    </location>
</feature>
<dbReference type="GO" id="GO:0003677">
    <property type="term" value="F:DNA binding"/>
    <property type="evidence" value="ECO:0007669"/>
    <property type="project" value="UniProtKB-KW"/>
</dbReference>
<evidence type="ECO:0000313" key="9">
    <source>
        <dbReference type="EMBL" id="KAK3680053.1"/>
    </source>
</evidence>
<feature type="region of interest" description="Disordered" evidence="6">
    <location>
        <begin position="862"/>
        <end position="890"/>
    </location>
</feature>
<sequence>MALEVEELVEKLVVEVALTGTYGFKTHHLAERIRTLNRIYRNTATTPNDNSTRTDNGNVELDAASLDDVWQRLETHDDIDSKISRRRQEQEVAVATEPSTGDADRPVEPSPATSKNGPARPNRIFATEKRMWLELTGHAVDKQRVPLFEFESLSVVGAFGAAGVQQGRVRDITGQQKQSLPARTDSLARKGLLLKTPICVFHTESSLLRLTRLVNATENDSFSDAKRPVTCFDNRDRLVADVAALVEQAVPLLKQQPGHIMALRDLGHAFGFYQNNFDGTTVLLRAMRRIVDAGCVQRVVAKVASGQGSDDEGEGSIRCVQLLRELSSDEKSLLLNPRLNATVKPRKPRNHRRVIYDELDESEEEPASGSGSDEEELHVSIEHTPQRKRLRQPHYKRSALPQDTPSKPHQHTLTESRKVARPTTHFAPSMPLASLLVRYIKTAGQGGITISDLRLKISAAVSDRAIEQTLAVLVDQTSSTHKQTVHVMDTTHSTDNVPRYRIYIAEQDGRPNIKDVGQATTNPTRTLDRWGFTEPESERFVHGHGGATLSECRPATTGSDAAVINRCVPQSFLEGADTTADDTPVPDVSQPRTPKAIVRPRMTSQKDQEAFELWAARTAKGLARLSAAKESPLSAKSRENGVVTNSYHTLASEIPETAIAEHITEIEADLLSRSRSGLYINPPGAKETKAQFYVQRGRPRLAMIAVLKSERLKSKTWFLDDFAVGTAPSATGRRTRRLIDLSTAIAVEDNEKPTEVLEDGHDIDQSQQLDNPGSTEIATEAVAAQPPVVAARPQSHATIDKSSLPNQVDVGSTETTVVTVPTSPKQSVGANETDSTTYSKDYVLAHPGEAFHHVGDAFYKRGPRRKKRETQIAGHSAEHSAAEQAGLANGNKEVMAPSLLGAREIEAPVHDQVMSPTHSPTLLDTTALFDKAYVVAHSDESFYHTGKGRWRRGVRVSKATIEDAVSSVHDPTSVGILPTASRSHHDTSGLQRPQQLPMPVECPVPPSQAETVPSTDPPALSQFTATFDKAYVITHKDESFYHTGRGRWRRGDRPSKTTPRERIRRNLSANPPPAAAPGIEDSLPANDQPQIKDVPAAGPGPYGTVDLETLAQASLPVIAPVDTSQGEFFSTSDSPMPNQTTAIFDKAYVMAHPEETFYHVGNARYRWGARTPKVTVRNASLRSPPASPPPTSSSSSPLEKSLISEAPDIQQETLKRQEQSTVGSLMAAGPSAQEPISVRPVEAILPDVQETRASTKIQKRKCSTLAFDVLTTPVGGSGMPARRTDLVMHFVTVCGGVYPGNKEIWYPVAAAWKNITQTTPQRSIVDRTVKSLLDTGKLRKVTFSFRSKTGTNEMCAVLTLPDIEPSSKVVNEMKQAVINAYPELHFPDEAAVSDEHVSLAREKPKQRRREVAKSIPDLATASSQPAAELHTEVKTAASVVSSVETSMPSVRAAVLPSPAIRPPGDGLQAPVVSSLAILPSVVQAIGARPDNTAPSMPQSFSPQVRRQIATSENPCPSTPASDLPTLEPFSTKLAADLLPGHSGLMGSAPAIDDLEDFAIIPGLIVHRTEQGLKLPAFDLAPDRPQGHRRSRKRKTMRKHILEKEDEEAASDMQATPDKRRIVRAPAQRTLRERDGRAQTLFVVLSLPPSILNIIESGVINSEWLRLAPGESVHEASGTFGTRSYWPPSIIAPATAVRKRKRHLPNADILYQPREDEPDEQSTAVSLTSQTYDKDYVLAYREVKFKHVGNGRYRRLTTSSTDELFHLDEKDMVYHEDHVEKYTDESLGHVGHSKYRKNDLGQRIRRVSAAELVDYSMPSAEPLSFSQQTAVPQQDWLSDAIRQAESRSTAPATTFLAPKFIPAQPPSVVPATVQDSPVSPAIELPQTSRAGRPLYKSRKRVADADLVEIDSYVHEDVDYGSPRKKQKTVQEDGAVFTAPDLDDLVVALALVKTLCSGLDQKTIPWDVVSHALDFCYDATVLKASWQNQKKARADDVQSLQNVLRDLLLAAYEKDTVPQIDFQNLSSTDWPALIRWVKKEVKPSSARRTDRSVSRDTLSFDLPATSDVMQARFEVQAPSTHHGPDVEHYHDSATDIQRTVTALRIAHGTSVPRRPEKCPSVSPLSILKTLCRAVSATPEVAYDGRAANLKLGMYPEHLMKQAIDELLTDQILCAEKKGRQLPGRNFHLDRSVYKQLTRWSGNDTTYLRNVAAARHRIMSTLAQQDTLQLTYHTDDFDVVVLTNMVAQGQLKVASVLPPINNDLDAPFPRISIWGIDEPSTMYNSHATKPERLRFPIEYHKTPAFTFEHRLKGATIPLQPATTSQGPDARLPLWVDIHGNLIDSLWDAVLRSVLHLIVFRSGTTAKAMEKAHSGKLGAWEIELVLQWMEKTGLAVSFGPGNEENGIWQGGWRAGDWWYCAFAAEIAVWQAPNGV</sequence>
<organism evidence="9 10">
    <name type="scientific">Recurvomyces mirabilis</name>
    <dbReference type="NCBI Taxonomy" id="574656"/>
    <lineage>
        <taxon>Eukaryota</taxon>
        <taxon>Fungi</taxon>
        <taxon>Dikarya</taxon>
        <taxon>Ascomycota</taxon>
        <taxon>Pezizomycotina</taxon>
        <taxon>Dothideomycetes</taxon>
        <taxon>Dothideomycetidae</taxon>
        <taxon>Mycosphaerellales</taxon>
        <taxon>Teratosphaeriaceae</taxon>
        <taxon>Recurvomyces</taxon>
    </lineage>
</organism>
<keyword evidence="3" id="KW-0238">DNA-binding</keyword>
<feature type="region of interest" description="Disordered" evidence="6">
    <location>
        <begin position="1177"/>
        <end position="1199"/>
    </location>
</feature>
<proteinExistence type="predicted"/>
<feature type="compositionally biased region" description="Basic residues" evidence="6">
    <location>
        <begin position="386"/>
        <end position="397"/>
    </location>
</feature>
<feature type="compositionally biased region" description="Acidic residues" evidence="6">
    <location>
        <begin position="357"/>
        <end position="376"/>
    </location>
</feature>
<keyword evidence="4" id="KW-0804">Transcription</keyword>
<dbReference type="PANTHER" id="PTHR15180:SF1">
    <property type="entry name" value="GENERAL TRANSCRIPTION FACTOR 3C POLYPEPTIDE 1"/>
    <property type="match status" value="1"/>
</dbReference>
<feature type="compositionally biased region" description="Basic and acidic residues" evidence="6">
    <location>
        <begin position="1049"/>
        <end position="1061"/>
    </location>
</feature>
<feature type="compositionally biased region" description="Basic residues" evidence="6">
    <location>
        <begin position="344"/>
        <end position="353"/>
    </location>
</feature>
<comment type="caution">
    <text evidence="9">The sequence shown here is derived from an EMBL/GenBank/DDBJ whole genome shotgun (WGS) entry which is preliminary data.</text>
</comment>
<reference evidence="9" key="1">
    <citation type="submission" date="2023-07" db="EMBL/GenBank/DDBJ databases">
        <title>Black Yeasts Isolated from many extreme environments.</title>
        <authorList>
            <person name="Coleine C."/>
            <person name="Stajich J.E."/>
            <person name="Selbmann L."/>
        </authorList>
    </citation>
    <scope>NUCLEOTIDE SEQUENCE</scope>
    <source>
        <strain evidence="9">CCFEE 5485</strain>
    </source>
</reference>
<keyword evidence="5" id="KW-0539">Nucleus</keyword>
<dbReference type="GO" id="GO:0005634">
    <property type="term" value="C:nucleus"/>
    <property type="evidence" value="ECO:0007669"/>
    <property type="project" value="UniProtKB-SubCell"/>
</dbReference>
<dbReference type="Pfam" id="PF20222">
    <property type="entry name" value="DUF6581"/>
    <property type="match status" value="1"/>
</dbReference>
<dbReference type="PANTHER" id="PTHR15180">
    <property type="entry name" value="GENERAL TRANSCRIPTION FACTOR 3C POLYPEPTIDE 1"/>
    <property type="match status" value="1"/>
</dbReference>
<dbReference type="Proteomes" id="UP001274830">
    <property type="component" value="Unassembled WGS sequence"/>
</dbReference>
<dbReference type="InterPro" id="IPR044210">
    <property type="entry name" value="Tfc3-like"/>
</dbReference>
<evidence type="ECO:0000313" key="10">
    <source>
        <dbReference type="Proteomes" id="UP001274830"/>
    </source>
</evidence>
<dbReference type="GO" id="GO:0006384">
    <property type="term" value="P:transcription initiation at RNA polymerase III promoter"/>
    <property type="evidence" value="ECO:0007669"/>
    <property type="project" value="InterPro"/>
</dbReference>
<feature type="domain" description="B-block binding subunit of TFIIIC" evidence="7">
    <location>
        <begin position="148"/>
        <end position="207"/>
    </location>
</feature>
<evidence type="ECO:0000256" key="4">
    <source>
        <dbReference type="ARBA" id="ARBA00023163"/>
    </source>
</evidence>
<evidence type="ECO:0000256" key="3">
    <source>
        <dbReference type="ARBA" id="ARBA00023125"/>
    </source>
</evidence>
<dbReference type="GO" id="GO:0042791">
    <property type="term" value="P:5S class rRNA transcription by RNA polymerase III"/>
    <property type="evidence" value="ECO:0007669"/>
    <property type="project" value="TreeGrafter"/>
</dbReference>
<feature type="compositionally biased region" description="Basic and acidic residues" evidence="6">
    <location>
        <begin position="81"/>
        <end position="90"/>
    </location>
</feature>
<feature type="region of interest" description="Disordered" evidence="6">
    <location>
        <begin position="1043"/>
        <end position="1100"/>
    </location>
</feature>
<dbReference type="Pfam" id="PF04182">
    <property type="entry name" value="B-block_TFIIIC"/>
    <property type="match status" value="1"/>
</dbReference>
<dbReference type="InterPro" id="IPR046488">
    <property type="entry name" value="Sfc3/Tfc3_C"/>
</dbReference>
<evidence type="ECO:0000259" key="8">
    <source>
        <dbReference type="Pfam" id="PF20222"/>
    </source>
</evidence>
<feature type="region of interest" description="Disordered" evidence="6">
    <location>
        <begin position="970"/>
        <end position="998"/>
    </location>
</feature>
<gene>
    <name evidence="9" type="ORF">LTR78_000430</name>
</gene>
<dbReference type="EMBL" id="JAUTXT010000001">
    <property type="protein sequence ID" value="KAK3680053.1"/>
    <property type="molecule type" value="Genomic_DNA"/>
</dbReference>
<keyword evidence="10" id="KW-1185">Reference proteome</keyword>
<evidence type="ECO:0000256" key="2">
    <source>
        <dbReference type="ARBA" id="ARBA00022553"/>
    </source>
</evidence>
<feature type="compositionally biased region" description="Polar residues" evidence="6">
    <location>
        <begin position="401"/>
        <end position="411"/>
    </location>
</feature>
<keyword evidence="2" id="KW-0597">Phosphoprotein</keyword>
<feature type="region of interest" description="Disordered" evidence="6">
    <location>
        <begin position="343"/>
        <end position="425"/>
    </location>
</feature>
<name>A0AAE0WXY1_9PEZI</name>
<dbReference type="GO" id="GO:0000127">
    <property type="term" value="C:transcription factor TFIIIC complex"/>
    <property type="evidence" value="ECO:0007669"/>
    <property type="project" value="InterPro"/>
</dbReference>
<evidence type="ECO:0000256" key="5">
    <source>
        <dbReference type="ARBA" id="ARBA00023242"/>
    </source>
</evidence>
<evidence type="ECO:0000256" key="1">
    <source>
        <dbReference type="ARBA" id="ARBA00004123"/>
    </source>
</evidence>
<evidence type="ECO:0000256" key="6">
    <source>
        <dbReference type="SAM" id="MobiDB-lite"/>
    </source>
</evidence>
<protein>
    <submittedName>
        <fullName evidence="9">Uncharacterized protein</fullName>
    </submittedName>
</protein>
<feature type="region of interest" description="Disordered" evidence="6">
    <location>
        <begin position="81"/>
        <end position="121"/>
    </location>
</feature>
<accession>A0AAE0WXY1</accession>
<evidence type="ECO:0000259" key="7">
    <source>
        <dbReference type="Pfam" id="PF04182"/>
    </source>
</evidence>